<organism evidence="1 2">
    <name type="scientific">Nocardioides marinus</name>
    <dbReference type="NCBI Taxonomy" id="374514"/>
    <lineage>
        <taxon>Bacteria</taxon>
        <taxon>Bacillati</taxon>
        <taxon>Actinomycetota</taxon>
        <taxon>Actinomycetes</taxon>
        <taxon>Propionibacteriales</taxon>
        <taxon>Nocardioidaceae</taxon>
        <taxon>Nocardioides</taxon>
    </lineage>
</organism>
<comment type="caution">
    <text evidence="1">The sequence shown here is derived from an EMBL/GenBank/DDBJ whole genome shotgun (WGS) entry which is preliminary data.</text>
</comment>
<proteinExistence type="predicted"/>
<evidence type="ECO:0000313" key="1">
    <source>
        <dbReference type="EMBL" id="NYI11938.1"/>
    </source>
</evidence>
<gene>
    <name evidence="1" type="ORF">BKA05_003453</name>
</gene>
<keyword evidence="2" id="KW-1185">Reference proteome</keyword>
<dbReference type="RefSeq" id="WP_179532558.1">
    <property type="nucleotide sequence ID" value="NZ_BAAAPP010000011.1"/>
</dbReference>
<name>A0A7Y9YGV3_9ACTN</name>
<sequence length="121" mass="13399">MELVQVRRSTAWLVGHEGEPIPAADLAYGDPTAALGSRIVVEDLDGALHLAQAEPVVAADGRIDVVIRIRLRLTVSEALALGAYRDPQVEPAWESTPSLLRTFRRDRQMIADRLRRRPPRG</sequence>
<dbReference type="Proteomes" id="UP000537326">
    <property type="component" value="Unassembled WGS sequence"/>
</dbReference>
<evidence type="ECO:0000313" key="2">
    <source>
        <dbReference type="Proteomes" id="UP000537326"/>
    </source>
</evidence>
<dbReference type="EMBL" id="JACBZI010000001">
    <property type="protein sequence ID" value="NYI11938.1"/>
    <property type="molecule type" value="Genomic_DNA"/>
</dbReference>
<dbReference type="AlphaFoldDB" id="A0A7Y9YGV3"/>
<accession>A0A7Y9YGV3</accession>
<reference evidence="1 2" key="1">
    <citation type="submission" date="2020-07" db="EMBL/GenBank/DDBJ databases">
        <title>Sequencing the genomes of 1000 actinobacteria strains.</title>
        <authorList>
            <person name="Klenk H.-P."/>
        </authorList>
    </citation>
    <scope>NUCLEOTIDE SEQUENCE [LARGE SCALE GENOMIC DNA]</scope>
    <source>
        <strain evidence="1 2">DSM 18248</strain>
    </source>
</reference>
<protein>
    <submittedName>
        <fullName evidence="1">Uncharacterized protein</fullName>
    </submittedName>
</protein>